<keyword evidence="2" id="KW-1133">Transmembrane helix</keyword>
<dbReference type="Pfam" id="PF13639">
    <property type="entry name" value="zf-RING_2"/>
    <property type="match status" value="1"/>
</dbReference>
<dbReference type="AlphaFoldDB" id="A0A9P8PB99"/>
<dbReference type="SUPFAM" id="SSF57850">
    <property type="entry name" value="RING/U-box"/>
    <property type="match status" value="1"/>
</dbReference>
<evidence type="ECO:0000256" key="2">
    <source>
        <dbReference type="SAM" id="Phobius"/>
    </source>
</evidence>
<keyword evidence="2" id="KW-0812">Transmembrane</keyword>
<gene>
    <name evidence="4" type="ORF">WICMUC_005062</name>
</gene>
<dbReference type="PROSITE" id="PS50089">
    <property type="entry name" value="ZF_RING_2"/>
    <property type="match status" value="1"/>
</dbReference>
<keyword evidence="5" id="KW-1185">Reference proteome</keyword>
<keyword evidence="1" id="KW-0862">Zinc</keyword>
<feature type="domain" description="RING-type" evidence="3">
    <location>
        <begin position="263"/>
        <end position="308"/>
    </location>
</feature>
<dbReference type="InterPro" id="IPR013083">
    <property type="entry name" value="Znf_RING/FYVE/PHD"/>
</dbReference>
<dbReference type="EMBL" id="JAEUBF010001347">
    <property type="protein sequence ID" value="KAH3669098.1"/>
    <property type="molecule type" value="Genomic_DNA"/>
</dbReference>
<proteinExistence type="predicted"/>
<reference evidence="4" key="1">
    <citation type="journal article" date="2021" name="Open Biol.">
        <title>Shared evolutionary footprints suggest mitochondrial oxidative damage underlies multiple complex I losses in fungi.</title>
        <authorList>
            <person name="Schikora-Tamarit M.A."/>
            <person name="Marcet-Houben M."/>
            <person name="Nosek J."/>
            <person name="Gabaldon T."/>
        </authorList>
    </citation>
    <scope>NUCLEOTIDE SEQUENCE</scope>
    <source>
        <strain evidence="4">CBS6341</strain>
    </source>
</reference>
<reference evidence="4" key="2">
    <citation type="submission" date="2021-01" db="EMBL/GenBank/DDBJ databases">
        <authorList>
            <person name="Schikora-Tamarit M.A."/>
        </authorList>
    </citation>
    <scope>NUCLEOTIDE SEQUENCE</scope>
    <source>
        <strain evidence="4">CBS6341</strain>
    </source>
</reference>
<keyword evidence="1" id="KW-0479">Metal-binding</keyword>
<dbReference type="InterPro" id="IPR001841">
    <property type="entry name" value="Znf_RING"/>
</dbReference>
<name>A0A9P8PB99_9ASCO</name>
<protein>
    <recommendedName>
        <fullName evidence="3">RING-type domain-containing protein</fullName>
    </recommendedName>
</protein>
<dbReference type="OrthoDB" id="3981058at2759"/>
<organism evidence="4 5">
    <name type="scientific">Wickerhamomyces mucosus</name>
    <dbReference type="NCBI Taxonomy" id="1378264"/>
    <lineage>
        <taxon>Eukaryota</taxon>
        <taxon>Fungi</taxon>
        <taxon>Dikarya</taxon>
        <taxon>Ascomycota</taxon>
        <taxon>Saccharomycotina</taxon>
        <taxon>Saccharomycetes</taxon>
        <taxon>Phaffomycetales</taxon>
        <taxon>Wickerhamomycetaceae</taxon>
        <taxon>Wickerhamomyces</taxon>
    </lineage>
</organism>
<feature type="transmembrane region" description="Helical" evidence="2">
    <location>
        <begin position="68"/>
        <end position="92"/>
    </location>
</feature>
<comment type="caution">
    <text evidence="4">The sequence shown here is derived from an EMBL/GenBank/DDBJ whole genome shotgun (WGS) entry which is preliminary data.</text>
</comment>
<dbReference type="Proteomes" id="UP000769528">
    <property type="component" value="Unassembled WGS sequence"/>
</dbReference>
<evidence type="ECO:0000256" key="1">
    <source>
        <dbReference type="PROSITE-ProRule" id="PRU00175"/>
    </source>
</evidence>
<dbReference type="SMART" id="SM00184">
    <property type="entry name" value="RING"/>
    <property type="match status" value="1"/>
</dbReference>
<keyword evidence="2" id="KW-0472">Membrane</keyword>
<accession>A0A9P8PB99</accession>
<dbReference type="Gene3D" id="3.30.40.10">
    <property type="entry name" value="Zinc/RING finger domain, C3HC4 (zinc finger)"/>
    <property type="match status" value="1"/>
</dbReference>
<keyword evidence="1" id="KW-0863">Zinc-finger</keyword>
<evidence type="ECO:0000259" key="3">
    <source>
        <dbReference type="PROSITE" id="PS50089"/>
    </source>
</evidence>
<dbReference type="GO" id="GO:0008270">
    <property type="term" value="F:zinc ion binding"/>
    <property type="evidence" value="ECO:0007669"/>
    <property type="project" value="UniProtKB-KW"/>
</dbReference>
<sequence length="332" mass="37675">MASVINNAQLSESKIEETINGEYGSLERFLDLNIDLARREAADSEIKDEIEEKKGKTGEVLSEDAICWISVGASFVYCVCYAIYSFIIVMCLKKSLSNHLQNNNNNPDEADRREKKLRNKAIMYYVLLAIPGIPLIIISVILCFPALIFQCLRYFLNAKIRDDPAPHANAERAENALGLVNAVGGANATGNPTQPSGNPAMLKKLKTITHVTRSDIDSYVPDFRSPWYRFYDYMDPSKSFNQKFRATELVKRTDIQHTSDTTCAICIFGFSSIQQVYLLPCGHYYHFDCLEKFKNYSLTGSFKCMLCQLNTLNHFLFYKDHGLDPKTTSFVR</sequence>
<feature type="transmembrane region" description="Helical" evidence="2">
    <location>
        <begin position="122"/>
        <end position="149"/>
    </location>
</feature>
<evidence type="ECO:0000313" key="4">
    <source>
        <dbReference type="EMBL" id="KAH3669098.1"/>
    </source>
</evidence>
<evidence type="ECO:0000313" key="5">
    <source>
        <dbReference type="Proteomes" id="UP000769528"/>
    </source>
</evidence>